<dbReference type="EMBL" id="JAACJS010000002">
    <property type="protein sequence ID" value="NCI48460.1"/>
    <property type="molecule type" value="Genomic_DNA"/>
</dbReference>
<feature type="signal peptide" evidence="1">
    <location>
        <begin position="1"/>
        <end position="20"/>
    </location>
</feature>
<evidence type="ECO:0000256" key="1">
    <source>
        <dbReference type="SAM" id="SignalP"/>
    </source>
</evidence>
<comment type="caution">
    <text evidence="2">The sequence shown here is derived from an EMBL/GenBank/DDBJ whole genome shotgun (WGS) entry which is preliminary data.</text>
</comment>
<dbReference type="PROSITE" id="PS51257">
    <property type="entry name" value="PROKAR_LIPOPROTEIN"/>
    <property type="match status" value="1"/>
</dbReference>
<organism evidence="2 3">
    <name type="scientific">Sediminibacterium roseum</name>
    <dbReference type="NCBI Taxonomy" id="1978412"/>
    <lineage>
        <taxon>Bacteria</taxon>
        <taxon>Pseudomonadati</taxon>
        <taxon>Bacteroidota</taxon>
        <taxon>Chitinophagia</taxon>
        <taxon>Chitinophagales</taxon>
        <taxon>Chitinophagaceae</taxon>
        <taxon>Sediminibacterium</taxon>
    </lineage>
</organism>
<sequence length="152" mass="17334">MIFRKLLVLFLVGLAFTSCLTPRYTTHWIVNNDSDKEVSLKMNIGRQESRNSRTRTFKIRPGLQEVGAESFSKGVYSLVAASGEVSKTSRLYVTSDVWVIINYTEMDSAQLLHKYGIIDMEMLQKKDGKYTGVSISTEMRKPPVLYSLKLRN</sequence>
<protein>
    <recommendedName>
        <fullName evidence="4">Lipoprotein</fullName>
    </recommendedName>
</protein>
<accession>A0ABW9ZN03</accession>
<keyword evidence="1" id="KW-0732">Signal</keyword>
<proteinExistence type="predicted"/>
<evidence type="ECO:0008006" key="4">
    <source>
        <dbReference type="Google" id="ProtNLM"/>
    </source>
</evidence>
<feature type="chain" id="PRO_5046245932" description="Lipoprotein" evidence="1">
    <location>
        <begin position="21"/>
        <end position="152"/>
    </location>
</feature>
<name>A0ABW9ZN03_9BACT</name>
<reference evidence="2 3" key="1">
    <citation type="submission" date="2020-01" db="EMBL/GenBank/DDBJ databases">
        <title>Genome analysis.</title>
        <authorList>
            <person name="Wu S."/>
            <person name="Wang G."/>
        </authorList>
    </citation>
    <scope>NUCLEOTIDE SEQUENCE [LARGE SCALE GENOMIC DNA]</scope>
    <source>
        <strain evidence="2 3">SYL130</strain>
    </source>
</reference>
<keyword evidence="3" id="KW-1185">Reference proteome</keyword>
<evidence type="ECO:0000313" key="2">
    <source>
        <dbReference type="EMBL" id="NCI48460.1"/>
    </source>
</evidence>
<gene>
    <name evidence="2" type="ORF">GWC95_00905</name>
</gene>
<dbReference type="Proteomes" id="UP000753802">
    <property type="component" value="Unassembled WGS sequence"/>
</dbReference>
<dbReference type="RefSeq" id="WP_161816785.1">
    <property type="nucleotide sequence ID" value="NZ_JAACJS010000002.1"/>
</dbReference>
<evidence type="ECO:0000313" key="3">
    <source>
        <dbReference type="Proteomes" id="UP000753802"/>
    </source>
</evidence>